<keyword evidence="1" id="KW-1185">Reference proteome</keyword>
<dbReference type="WBParaSite" id="PgR038X_g007_t01">
    <property type="protein sequence ID" value="PgR038X_g007_t01"/>
    <property type="gene ID" value="PgR038X_g007"/>
</dbReference>
<dbReference type="AlphaFoldDB" id="A0A915BFJ3"/>
<reference evidence="2" key="1">
    <citation type="submission" date="2022-11" db="UniProtKB">
        <authorList>
            <consortium name="WormBaseParasite"/>
        </authorList>
    </citation>
    <scope>IDENTIFICATION</scope>
</reference>
<evidence type="ECO:0000313" key="1">
    <source>
        <dbReference type="Proteomes" id="UP000887569"/>
    </source>
</evidence>
<name>A0A915BFJ3_PARUN</name>
<sequence>MNVSLPGVLLEYREMAIVDVLGCALRLPFASVRTPLVNALNASYPHLTQCSLLSKNQWRHAASRELQAYVSNTTTPATHIGNCQRADARAHSDCAFNSSALRCAKAEIFRCLSLRC</sequence>
<accession>A0A915BFJ3</accession>
<dbReference type="Proteomes" id="UP000887569">
    <property type="component" value="Unplaced"/>
</dbReference>
<protein>
    <submittedName>
        <fullName evidence="2">Uncharacterized protein</fullName>
    </submittedName>
</protein>
<proteinExistence type="predicted"/>
<organism evidence="1 2">
    <name type="scientific">Parascaris univalens</name>
    <name type="common">Nematode worm</name>
    <dbReference type="NCBI Taxonomy" id="6257"/>
    <lineage>
        <taxon>Eukaryota</taxon>
        <taxon>Metazoa</taxon>
        <taxon>Ecdysozoa</taxon>
        <taxon>Nematoda</taxon>
        <taxon>Chromadorea</taxon>
        <taxon>Rhabditida</taxon>
        <taxon>Spirurina</taxon>
        <taxon>Ascaridomorpha</taxon>
        <taxon>Ascaridoidea</taxon>
        <taxon>Ascarididae</taxon>
        <taxon>Parascaris</taxon>
    </lineage>
</organism>
<evidence type="ECO:0000313" key="2">
    <source>
        <dbReference type="WBParaSite" id="PgR038X_g007_t01"/>
    </source>
</evidence>